<evidence type="ECO:0000256" key="1">
    <source>
        <dbReference type="PROSITE-ProRule" id="PRU00371"/>
    </source>
</evidence>
<sequence length="90" mass="10536">MEDPDRLFMLSLVDDFEQVPTHLKMSVKSNSMQAISNGQQLQKPPHKMANFDPYFQLNKQYSILIPPLMHLSTEYNRPQSSFQQPIITRQ</sequence>
<dbReference type="EMBL" id="VUJU01004512">
    <property type="protein sequence ID" value="KAF0754118.1"/>
    <property type="molecule type" value="Genomic_DNA"/>
</dbReference>
<comment type="subcellular location">
    <subcellularLocation>
        <location evidence="1">Nucleus</location>
    </subcellularLocation>
</comment>
<evidence type="ECO:0000313" key="4">
    <source>
        <dbReference type="Proteomes" id="UP000478052"/>
    </source>
</evidence>
<dbReference type="Proteomes" id="UP000478052">
    <property type="component" value="Unassembled WGS sequence"/>
</dbReference>
<keyword evidence="4" id="KW-1185">Reference proteome</keyword>
<name>A0A6G0YE98_APHCR</name>
<dbReference type="Pfam" id="PF02944">
    <property type="entry name" value="BESS"/>
    <property type="match status" value="1"/>
</dbReference>
<dbReference type="GO" id="GO:0005634">
    <property type="term" value="C:nucleus"/>
    <property type="evidence" value="ECO:0007669"/>
    <property type="project" value="UniProtKB-SubCell"/>
</dbReference>
<protein>
    <recommendedName>
        <fullName evidence="2">BESS domain-containing protein</fullName>
    </recommendedName>
</protein>
<feature type="domain" description="BESS" evidence="2">
    <location>
        <begin position="2"/>
        <end position="41"/>
    </location>
</feature>
<evidence type="ECO:0000313" key="3">
    <source>
        <dbReference type="EMBL" id="KAF0754118.1"/>
    </source>
</evidence>
<dbReference type="AlphaFoldDB" id="A0A6G0YE98"/>
<keyword evidence="1" id="KW-0539">Nucleus</keyword>
<dbReference type="InterPro" id="IPR004210">
    <property type="entry name" value="BESS_motif"/>
</dbReference>
<proteinExistence type="predicted"/>
<evidence type="ECO:0000259" key="2">
    <source>
        <dbReference type="PROSITE" id="PS51031"/>
    </source>
</evidence>
<dbReference type="PROSITE" id="PS51031">
    <property type="entry name" value="BESS"/>
    <property type="match status" value="1"/>
</dbReference>
<organism evidence="3 4">
    <name type="scientific">Aphis craccivora</name>
    <name type="common">Cowpea aphid</name>
    <dbReference type="NCBI Taxonomy" id="307492"/>
    <lineage>
        <taxon>Eukaryota</taxon>
        <taxon>Metazoa</taxon>
        <taxon>Ecdysozoa</taxon>
        <taxon>Arthropoda</taxon>
        <taxon>Hexapoda</taxon>
        <taxon>Insecta</taxon>
        <taxon>Pterygota</taxon>
        <taxon>Neoptera</taxon>
        <taxon>Paraneoptera</taxon>
        <taxon>Hemiptera</taxon>
        <taxon>Sternorrhyncha</taxon>
        <taxon>Aphidomorpha</taxon>
        <taxon>Aphidoidea</taxon>
        <taxon>Aphididae</taxon>
        <taxon>Aphidini</taxon>
        <taxon>Aphis</taxon>
        <taxon>Aphis</taxon>
    </lineage>
</organism>
<dbReference type="OrthoDB" id="6600791at2759"/>
<reference evidence="3 4" key="1">
    <citation type="submission" date="2019-08" db="EMBL/GenBank/DDBJ databases">
        <title>Whole genome of Aphis craccivora.</title>
        <authorList>
            <person name="Voronova N.V."/>
            <person name="Shulinski R.S."/>
            <person name="Bandarenka Y.V."/>
            <person name="Zhorov D.G."/>
            <person name="Warner D."/>
        </authorList>
    </citation>
    <scope>NUCLEOTIDE SEQUENCE [LARGE SCALE GENOMIC DNA]</scope>
    <source>
        <strain evidence="3">180601</strain>
        <tissue evidence="3">Whole Body</tissue>
    </source>
</reference>
<gene>
    <name evidence="3" type="ORF">FWK35_00011453</name>
</gene>
<comment type="caution">
    <text evidence="3">The sequence shown here is derived from an EMBL/GenBank/DDBJ whole genome shotgun (WGS) entry which is preliminary data.</text>
</comment>
<accession>A0A6G0YE98</accession>
<dbReference type="GO" id="GO:0003677">
    <property type="term" value="F:DNA binding"/>
    <property type="evidence" value="ECO:0007669"/>
    <property type="project" value="InterPro"/>
</dbReference>